<reference evidence="3" key="1">
    <citation type="journal article" date="2021" name="Mol. Ecol. Resour.">
        <title>Apolygus lucorum genome provides insights into omnivorousness and mesophyll feeding.</title>
        <authorList>
            <person name="Liu Y."/>
            <person name="Liu H."/>
            <person name="Wang H."/>
            <person name="Huang T."/>
            <person name="Liu B."/>
            <person name="Yang B."/>
            <person name="Yin L."/>
            <person name="Li B."/>
            <person name="Zhang Y."/>
            <person name="Zhang S."/>
            <person name="Jiang F."/>
            <person name="Zhang X."/>
            <person name="Ren Y."/>
            <person name="Wang B."/>
            <person name="Wang S."/>
            <person name="Lu Y."/>
            <person name="Wu K."/>
            <person name="Fan W."/>
            <person name="Wang G."/>
        </authorList>
    </citation>
    <scope>NUCLEOTIDE SEQUENCE</scope>
    <source>
        <strain evidence="3">12Hb</strain>
    </source>
</reference>
<feature type="compositionally biased region" description="Low complexity" evidence="1">
    <location>
        <begin position="564"/>
        <end position="574"/>
    </location>
</feature>
<comment type="caution">
    <text evidence="3">The sequence shown here is derived from an EMBL/GenBank/DDBJ whole genome shotgun (WGS) entry which is preliminary data.</text>
</comment>
<accession>A0A8S9XLZ5</accession>
<feature type="region of interest" description="Disordered" evidence="1">
    <location>
        <begin position="951"/>
        <end position="986"/>
    </location>
</feature>
<feature type="compositionally biased region" description="Polar residues" evidence="1">
    <location>
        <begin position="846"/>
        <end position="855"/>
    </location>
</feature>
<proteinExistence type="predicted"/>
<feature type="compositionally biased region" description="Basic residues" evidence="1">
    <location>
        <begin position="579"/>
        <end position="590"/>
    </location>
</feature>
<keyword evidence="2" id="KW-0732">Signal</keyword>
<dbReference type="Proteomes" id="UP000466442">
    <property type="component" value="Unassembled WGS sequence"/>
</dbReference>
<feature type="region of interest" description="Disordered" evidence="1">
    <location>
        <begin position="564"/>
        <end position="596"/>
    </location>
</feature>
<dbReference type="AlphaFoldDB" id="A0A8S9XLZ5"/>
<feature type="chain" id="PRO_5035914235" evidence="2">
    <location>
        <begin position="23"/>
        <end position="986"/>
    </location>
</feature>
<keyword evidence="4" id="KW-1185">Reference proteome</keyword>
<gene>
    <name evidence="3" type="ORF">GE061_014799</name>
</gene>
<feature type="signal peptide" evidence="2">
    <location>
        <begin position="1"/>
        <end position="22"/>
    </location>
</feature>
<feature type="compositionally biased region" description="Basic and acidic residues" evidence="1">
    <location>
        <begin position="957"/>
        <end position="970"/>
    </location>
</feature>
<evidence type="ECO:0000256" key="1">
    <source>
        <dbReference type="SAM" id="MobiDB-lite"/>
    </source>
</evidence>
<evidence type="ECO:0000313" key="4">
    <source>
        <dbReference type="Proteomes" id="UP000466442"/>
    </source>
</evidence>
<organism evidence="3 4">
    <name type="scientific">Apolygus lucorum</name>
    <name type="common">Small green plant bug</name>
    <name type="synonym">Lygocoris lucorum</name>
    <dbReference type="NCBI Taxonomy" id="248454"/>
    <lineage>
        <taxon>Eukaryota</taxon>
        <taxon>Metazoa</taxon>
        <taxon>Ecdysozoa</taxon>
        <taxon>Arthropoda</taxon>
        <taxon>Hexapoda</taxon>
        <taxon>Insecta</taxon>
        <taxon>Pterygota</taxon>
        <taxon>Neoptera</taxon>
        <taxon>Paraneoptera</taxon>
        <taxon>Hemiptera</taxon>
        <taxon>Heteroptera</taxon>
        <taxon>Panheteroptera</taxon>
        <taxon>Cimicomorpha</taxon>
        <taxon>Miridae</taxon>
        <taxon>Mirini</taxon>
        <taxon>Apolygus</taxon>
    </lineage>
</organism>
<name>A0A8S9XLZ5_APOLU</name>
<dbReference type="EMBL" id="WIXP02000006">
    <property type="protein sequence ID" value="KAF6209056.1"/>
    <property type="molecule type" value="Genomic_DNA"/>
</dbReference>
<sequence length="986" mass="112381">MIQIIHRLCLVCSITLITLGNAVELLKSSEFEDKEIPFLLNWKGEKYEKNQNIDGNWWRWVQEANEKTITEETNRNQAHRNGRTFVFKRSVEPFRPNIYPLRTLFSSDVRQNRPNQKRWIPTSFGFGNKKKSRKDSKQSSVGVQKTVVAHTTPSSDVSQEPCDLRGRIKPVPQNHQDAHNTRTFQADKAVNSSIKTGISGTNFGQPLDIARLSKDKIPKYKPNPIFRTHVFENIPLDDGMNRKFQYDRQFKTQKTLDRNHDLKMSSIHPAYDFATAGQTYGDLLSTRKLSVDPRFWAKYTTETIFERIFVPYTELRAVPDKYRYPFNEFPVTSNQNTSVTPYGVPDEPGTIESQPIAPVRLREHLTSQKYPDKDFSFNANDDDSEEAEIFSTPEKQAKAPNSNRNLDVFDQISIPSVKNTYSSVKNQQMDKTMKCHRGMNNENKNRHKYGEVINSVVPAVKTRNNMMRKPIVIADEGTNYDMPLEEDDQCENNSIALSPAMLPRKSNKSQNRNTTALRPPIQDSGKGCNNVCGNGNCGNCGGGVNISILMPSLPGYGSTVDHTAAQTHSTASSSLGDKIKKKKERNKKVNKNPDNMMSVIFGRSDELIGNPSKKISACRGNNDSLFNLFSPPSERRLPYKFKQLQDSNDGIKTQYREVMAASGRSFESTKHDPLNFHGDNFSSWKYLDIVHQLHQSIPPTIFGLQTVGGSSDDMDDEDELKDLYDEQNSTKTEALMKPPTLPSYGQTILPDYAKHLLYAKDPPHSAIEKIGVLEKLKNNNSVVRLSGQGKDIKFPSLIKKNKEIPPKRGRHFDDLYDLWEKYSFPDQSSAHSFVHEIKKSYAGARTTVSHNQIPRIQSYKRQRQQVYRQPKEEAQGSDYYDQWEALDRDLKNVLTGDSRENLNIMKVRNKKREVDCEDSVNDAQGFYRLSSGISLRNPGNMIISAIRQGKMNHDRRRPYMYEEDPVRDLPEPNPVTAKPNPATNTS</sequence>
<evidence type="ECO:0000256" key="2">
    <source>
        <dbReference type="SAM" id="SignalP"/>
    </source>
</evidence>
<feature type="region of interest" description="Disordered" evidence="1">
    <location>
        <begin position="846"/>
        <end position="874"/>
    </location>
</feature>
<evidence type="ECO:0000313" key="3">
    <source>
        <dbReference type="EMBL" id="KAF6209056.1"/>
    </source>
</evidence>
<feature type="region of interest" description="Disordered" evidence="1">
    <location>
        <begin position="117"/>
        <end position="163"/>
    </location>
</feature>
<feature type="region of interest" description="Disordered" evidence="1">
    <location>
        <begin position="382"/>
        <end position="401"/>
    </location>
</feature>
<feature type="compositionally biased region" description="Polar residues" evidence="1">
    <location>
        <begin position="149"/>
        <end position="158"/>
    </location>
</feature>
<protein>
    <submittedName>
        <fullName evidence="3">Uncharacterized protein</fullName>
    </submittedName>
</protein>